<protein>
    <submittedName>
        <fullName evidence="1">Uncharacterized protein</fullName>
    </submittedName>
</protein>
<gene>
    <name evidence="1" type="ORF">IAY_07188</name>
</gene>
<comment type="caution">
    <text evidence="1">The sequence shown here is derived from an EMBL/GenBank/DDBJ whole genome shotgun (WGS) entry which is preliminary data.</text>
</comment>
<dbReference type="Proteomes" id="UP000014060">
    <property type="component" value="Unassembled WGS sequence"/>
</dbReference>
<dbReference type="AlphaFoldDB" id="A0ABC9SPV0"/>
<dbReference type="EMBL" id="AHCJ01000096">
    <property type="protein sequence ID" value="EOQ57233.1"/>
    <property type="molecule type" value="Genomic_DNA"/>
</dbReference>
<reference evidence="1 2" key="1">
    <citation type="submission" date="2013-01" db="EMBL/GenBank/DDBJ databases">
        <title>The Genome Sequence of Bacillus cereus TIAC219.</title>
        <authorList>
            <consortium name="The Broad Institute Genome Sequencing Platform"/>
            <consortium name="The Broad Institute Genome Sequencing Center for Infectious Disease"/>
            <person name="Feldgarden M."/>
            <person name="Van der Auwera G.A."/>
            <person name="Mahillon J."/>
            <person name="Duprez V."/>
            <person name="Timmery S."/>
            <person name="Mattelet C."/>
            <person name="Dierick K."/>
            <person name="Sun M."/>
            <person name="Yu Z."/>
            <person name="Zhu L."/>
            <person name="Hu X."/>
            <person name="Shank E.B."/>
            <person name="Swiecicka I."/>
            <person name="Hansen B.M."/>
            <person name="Andrup L."/>
            <person name="Walker B."/>
            <person name="Young S.K."/>
            <person name="Zeng Q."/>
            <person name="Gargeya S."/>
            <person name="Fitzgerald M."/>
            <person name="Haas B."/>
            <person name="Abouelleil A."/>
            <person name="Alvarado L."/>
            <person name="Arachchi H.M."/>
            <person name="Berlin A.M."/>
            <person name="Chapman S.B."/>
            <person name="Dewar J."/>
            <person name="Goldberg J."/>
            <person name="Griggs A."/>
            <person name="Gujja S."/>
            <person name="Hansen M."/>
            <person name="Howarth C."/>
            <person name="Imamovic A."/>
            <person name="Larimer J."/>
            <person name="McCowan C."/>
            <person name="Murphy C."/>
            <person name="Neiman D."/>
            <person name="Pearson M."/>
            <person name="Priest M."/>
            <person name="Roberts A."/>
            <person name="Saif S."/>
            <person name="Shea T."/>
            <person name="Sisk P."/>
            <person name="Sykes S."/>
            <person name="Wortman J."/>
            <person name="Nusbaum C."/>
            <person name="Birren B."/>
        </authorList>
    </citation>
    <scope>NUCLEOTIDE SEQUENCE [LARGE SCALE GENOMIC DNA]</scope>
    <source>
        <strain evidence="1 2">TIAC219</strain>
    </source>
</reference>
<evidence type="ECO:0000313" key="1">
    <source>
        <dbReference type="EMBL" id="EOQ57233.1"/>
    </source>
</evidence>
<organism evidence="1 2">
    <name type="scientific">Bacillus cereus TIAC219</name>
    <dbReference type="NCBI Taxonomy" id="718222"/>
    <lineage>
        <taxon>Bacteria</taxon>
        <taxon>Bacillati</taxon>
        <taxon>Bacillota</taxon>
        <taxon>Bacilli</taxon>
        <taxon>Bacillales</taxon>
        <taxon>Bacillaceae</taxon>
        <taxon>Bacillus</taxon>
        <taxon>Bacillus cereus group</taxon>
    </lineage>
</organism>
<accession>A0ABC9SPV0</accession>
<evidence type="ECO:0000313" key="2">
    <source>
        <dbReference type="Proteomes" id="UP000014060"/>
    </source>
</evidence>
<sequence length="62" mass="7361">MEGFTFVYIYGLNGFNPFYSTGSMANTSHFRMFSKLRWYSKTGTQYRDKLFYMRGVSDEKTV</sequence>
<proteinExistence type="predicted"/>
<name>A0ABC9SPV0_BACCE</name>